<proteinExistence type="predicted"/>
<feature type="transmembrane region" description="Helical" evidence="1">
    <location>
        <begin position="6"/>
        <end position="23"/>
    </location>
</feature>
<feature type="domain" description="Sensor histidine kinase NatK-like C-terminal" evidence="2">
    <location>
        <begin position="337"/>
        <end position="442"/>
    </location>
</feature>
<protein>
    <submittedName>
        <fullName evidence="3">Histidine kinase-, DNA gyrase B-, and HSP90-like ATPase family protein</fullName>
    </submittedName>
</protein>
<dbReference type="SUPFAM" id="SSF55874">
    <property type="entry name" value="ATPase domain of HSP90 chaperone/DNA topoisomerase II/histidine kinase"/>
    <property type="match status" value="1"/>
</dbReference>
<feature type="transmembrane region" description="Helical" evidence="1">
    <location>
        <begin position="84"/>
        <end position="106"/>
    </location>
</feature>
<feature type="transmembrane region" description="Helical" evidence="1">
    <location>
        <begin position="190"/>
        <end position="209"/>
    </location>
</feature>
<dbReference type="InterPro" id="IPR032834">
    <property type="entry name" value="NatK-like_C"/>
</dbReference>
<evidence type="ECO:0000313" key="3">
    <source>
        <dbReference type="EMBL" id="KEQ39686.1"/>
    </source>
</evidence>
<keyword evidence="3" id="KW-0808">Transferase</keyword>
<dbReference type="GO" id="GO:0016301">
    <property type="term" value="F:kinase activity"/>
    <property type="evidence" value="ECO:0007669"/>
    <property type="project" value="UniProtKB-KW"/>
</dbReference>
<feature type="transmembrane region" description="Helical" evidence="1">
    <location>
        <begin position="54"/>
        <end position="72"/>
    </location>
</feature>
<keyword evidence="1" id="KW-0472">Membrane</keyword>
<keyword evidence="3" id="KW-0418">Kinase</keyword>
<name>A0A081Q9R3_STRMT</name>
<evidence type="ECO:0000256" key="1">
    <source>
        <dbReference type="SAM" id="Phobius"/>
    </source>
</evidence>
<organism evidence="3 4">
    <name type="scientific">Streptococcus mitis</name>
    <dbReference type="NCBI Taxonomy" id="28037"/>
    <lineage>
        <taxon>Bacteria</taxon>
        <taxon>Bacillati</taxon>
        <taxon>Bacillota</taxon>
        <taxon>Bacilli</taxon>
        <taxon>Lactobacillales</taxon>
        <taxon>Streptococcaceae</taxon>
        <taxon>Streptococcus</taxon>
        <taxon>Streptococcus mitis group</taxon>
    </lineage>
</organism>
<comment type="caution">
    <text evidence="3">The sequence shown here is derived from an EMBL/GenBank/DDBJ whole genome shotgun (WGS) entry which is preliminary data.</text>
</comment>
<dbReference type="GO" id="GO:0042802">
    <property type="term" value="F:identical protein binding"/>
    <property type="evidence" value="ECO:0007669"/>
    <property type="project" value="TreeGrafter"/>
</dbReference>
<keyword evidence="1" id="KW-1133">Transmembrane helix</keyword>
<dbReference type="Gene3D" id="3.30.565.10">
    <property type="entry name" value="Histidine kinase-like ATPase, C-terminal domain"/>
    <property type="match status" value="1"/>
</dbReference>
<feature type="transmembrane region" description="Helical" evidence="1">
    <location>
        <begin position="160"/>
        <end position="178"/>
    </location>
</feature>
<dbReference type="PANTHER" id="PTHR40448:SF1">
    <property type="entry name" value="TWO-COMPONENT SENSOR HISTIDINE KINASE"/>
    <property type="match status" value="1"/>
</dbReference>
<gene>
    <name evidence="3" type="ORF">SK642_1818</name>
</gene>
<dbReference type="PATRIC" id="fig|28037.97.peg.1749"/>
<dbReference type="PANTHER" id="PTHR40448">
    <property type="entry name" value="TWO-COMPONENT SENSOR HISTIDINE KINASE"/>
    <property type="match status" value="1"/>
</dbReference>
<evidence type="ECO:0000313" key="4">
    <source>
        <dbReference type="Proteomes" id="UP000028030"/>
    </source>
</evidence>
<accession>A0A081Q9R3</accession>
<dbReference type="InterPro" id="IPR036890">
    <property type="entry name" value="HATPase_C_sf"/>
</dbReference>
<reference evidence="3 4" key="1">
    <citation type="submission" date="2014-05" db="EMBL/GenBank/DDBJ databases">
        <authorList>
            <person name="Daugherty S.C."/>
            <person name="Tallon L.J."/>
            <person name="Sadzewicz L."/>
            <person name="Kilian M."/>
            <person name="Tettelin H."/>
        </authorList>
    </citation>
    <scope>NUCLEOTIDE SEQUENCE [LARGE SCALE GENOMIC DNA]</scope>
    <source>
        <strain evidence="3 4">SK642</strain>
    </source>
</reference>
<dbReference type="Pfam" id="PF14501">
    <property type="entry name" value="HATPase_c_5"/>
    <property type="match status" value="1"/>
</dbReference>
<feature type="transmembrane region" description="Helical" evidence="1">
    <location>
        <begin position="118"/>
        <end position="139"/>
    </location>
</feature>
<feature type="transmembrane region" description="Helical" evidence="1">
    <location>
        <begin position="30"/>
        <end position="48"/>
    </location>
</feature>
<evidence type="ECO:0000259" key="2">
    <source>
        <dbReference type="Pfam" id="PF14501"/>
    </source>
</evidence>
<dbReference type="AlphaFoldDB" id="A0A081Q9R3"/>
<dbReference type="OrthoDB" id="1656061at2"/>
<dbReference type="RefSeq" id="WP_033684480.1">
    <property type="nucleotide sequence ID" value="NZ_JPFW01000009.1"/>
</dbReference>
<keyword evidence="1" id="KW-0812">Transmembrane</keyword>
<dbReference type="EMBL" id="JPFW01000009">
    <property type="protein sequence ID" value="KEQ39686.1"/>
    <property type="molecule type" value="Genomic_DNA"/>
</dbReference>
<dbReference type="Proteomes" id="UP000028030">
    <property type="component" value="Unassembled WGS sequence"/>
</dbReference>
<sequence>MSFVLVSLNFYILLFLHAKIYGYQLTIKRFLGLLLFYFLLEFLLIILIKMLYIPVVITVLDYPIFFITYTFFLDKHKYSITSPLFYALFPITFWSIIYDFFVDFIIPNFASLTDIYAYYDATIFSILAGLLSLLIIKVFQYDFSYLRSKVLDKNLDRIMRIANTAMLGYFILVPFIGYIKNSLNLSINHYQGAITAIYFFLFIYFVNILDRNVREELQKDLVLQKEIQLQNLTSYSKQVEGLYQEVRSFRHDYANILTSLKIGIDRKDINLVAQIYDRVLKESGKSLQDTKFDVVRLRNIEDLSLKSLLISKLSEAQSLLVPVSLEIEKPIAIKKIEEIDFLTVVSILLDNAIEAAVSTTVEEPLSVCFFEDSRSNKQVLIIQNPTRDGEIDVTKIFERGMSSKGQNRGVGLSNVNSILTKYPNIILKTTSSNFIFKQVLEIEV</sequence>